<proteinExistence type="predicted"/>
<protein>
    <submittedName>
        <fullName evidence="1">Uncharacterized protein</fullName>
    </submittedName>
</protein>
<sequence>MKNIKEKRYETDLYEPIRRYFSKNGYEVHGEVHHCDIAAVKENELILIEMKLSLTVDLLIQATKRQRLTDQVYIAIPKPKRLTSKKWYDLCHLVKTLELGLILVNFLKSGAKMEIVIEPSPFDRKRIMQRNKKKRERLLAEIKGRNGDHNVGGSNKTKIMTAYKENCIQIAYLLEINGPSSPKALRQIGTGDKTLSILTKNYYGWYEKIERGIYAISEKGKKEITDFPEIIQYFSEVKLESDE</sequence>
<accession>A0A9C7G9P1</accession>
<dbReference type="EMBL" id="CAKJTG010000010">
    <property type="protein sequence ID" value="CAG9608539.1"/>
    <property type="molecule type" value="Genomic_DNA"/>
</dbReference>
<dbReference type="AlphaFoldDB" id="A0A9C7G9P1"/>
<evidence type="ECO:0000313" key="2">
    <source>
        <dbReference type="Proteomes" id="UP000789845"/>
    </source>
</evidence>
<dbReference type="Proteomes" id="UP000789845">
    <property type="component" value="Unassembled WGS sequence"/>
</dbReference>
<gene>
    <name evidence="1" type="ORF">NEOCIP111885_02233</name>
</gene>
<reference evidence="1" key="1">
    <citation type="submission" date="2021-10" db="EMBL/GenBank/DDBJ databases">
        <authorList>
            <person name="Criscuolo A."/>
        </authorList>
    </citation>
    <scope>NUCLEOTIDE SEQUENCE</scope>
    <source>
        <strain evidence="1">CIP111885</strain>
    </source>
</reference>
<comment type="caution">
    <text evidence="1">The sequence shown here is derived from an EMBL/GenBank/DDBJ whole genome shotgun (WGS) entry which is preliminary data.</text>
</comment>
<name>A0A9C7G9P1_9BACI</name>
<evidence type="ECO:0000313" key="1">
    <source>
        <dbReference type="EMBL" id="CAG9608539.1"/>
    </source>
</evidence>
<dbReference type="Pfam" id="PF09929">
    <property type="entry name" value="DUF2161"/>
    <property type="match status" value="1"/>
</dbReference>
<dbReference type="InterPro" id="IPR018679">
    <property type="entry name" value="DUF2161"/>
</dbReference>
<organism evidence="1 2">
    <name type="scientific">Pseudoneobacillus rhizosphaerae</name>
    <dbReference type="NCBI Taxonomy" id="2880968"/>
    <lineage>
        <taxon>Bacteria</taxon>
        <taxon>Bacillati</taxon>
        <taxon>Bacillota</taxon>
        <taxon>Bacilli</taxon>
        <taxon>Bacillales</taxon>
        <taxon>Bacillaceae</taxon>
        <taxon>Pseudoneobacillus</taxon>
    </lineage>
</organism>
<keyword evidence="2" id="KW-1185">Reference proteome</keyword>